<feature type="domain" description="Choice-of-anchor I" evidence="2">
    <location>
        <begin position="311"/>
        <end position="505"/>
    </location>
</feature>
<sequence length="512" mass="53346">MAAARSDVASASDLGPANSISVSNGVLAVAIEADPKTDPGYVAFYQSADGSFLSAVQVGALPDMVTFSPDGQFVVTANEGEPNDDYSVDPEGSISVINLTGGAASALDADVATVSFGSFSAADLQAAGVRLPRPFGATVSQDMEPEYIAVSADSTTAWAAMQENSAFAEIDLATATITSVWGTGTKDFSLPGNEADVSNRDDTVYIANWPVQGLLMPDSIASYSYAGKTYLITANEGDGREYIGEAADAASCTRGLADFDDGECLVYLDEIRIRDIVDAGEVGASIDSAAVNRYAGSQTDTDGDGIADIFENENLGRLKVIATEGLADPSCLNAGGQPTAACVYETLIAYGGRSFSIFDTESQRRVFDSGSDFEVVTADRLGPDAFNATNDANGGDDRSDDKGPEPEAITVGTINGRTYAFIGLERVGGIMVYDVSEPESPRFVQYINPRDFSEDPQNPDDSYNPAAGDLGPEGMVFVPAADSPNGAPLLLVGNEISGTTAIFQITVSELAR</sequence>
<feature type="domain" description="Choice-of-anchor I" evidence="2">
    <location>
        <begin position="17"/>
        <end position="246"/>
    </location>
</feature>
<dbReference type="InterPro" id="IPR052956">
    <property type="entry name" value="Mesenchyme-surface_protein"/>
</dbReference>
<dbReference type="EMBL" id="QEQK01000001">
    <property type="protein sequence ID" value="PWN57680.1"/>
    <property type="molecule type" value="Genomic_DNA"/>
</dbReference>
<dbReference type="PANTHER" id="PTHR46928:SF1">
    <property type="entry name" value="MESENCHYME-SPECIFIC CELL SURFACE GLYCOPROTEIN"/>
    <property type="match status" value="1"/>
</dbReference>
<gene>
    <name evidence="3" type="ORF">DEH80_00635</name>
</gene>
<accession>A0A363UQA5</accession>
<evidence type="ECO:0000256" key="1">
    <source>
        <dbReference type="SAM" id="MobiDB-lite"/>
    </source>
</evidence>
<feature type="region of interest" description="Disordered" evidence="1">
    <location>
        <begin position="384"/>
        <end position="410"/>
    </location>
</feature>
<dbReference type="PANTHER" id="PTHR46928">
    <property type="entry name" value="MESENCHYME-SPECIFIC CELL SURFACE GLYCOPROTEIN"/>
    <property type="match status" value="1"/>
</dbReference>
<dbReference type="AlphaFoldDB" id="A0A363UQA5"/>
<dbReference type="Proteomes" id="UP000251800">
    <property type="component" value="Unassembled WGS sequence"/>
</dbReference>
<feature type="compositionally biased region" description="Basic and acidic residues" evidence="1">
    <location>
        <begin position="395"/>
        <end position="405"/>
    </location>
</feature>
<keyword evidence="4" id="KW-1185">Reference proteome</keyword>
<name>A0A363UQA5_9GAMM</name>
<evidence type="ECO:0000313" key="3">
    <source>
        <dbReference type="EMBL" id="PWN57680.1"/>
    </source>
</evidence>
<dbReference type="Gene3D" id="2.130.10.10">
    <property type="entry name" value="YVTN repeat-like/Quinoprotein amine dehydrogenase"/>
    <property type="match status" value="1"/>
</dbReference>
<dbReference type="InterPro" id="IPR011048">
    <property type="entry name" value="Haem_d1_sf"/>
</dbReference>
<evidence type="ECO:0000313" key="4">
    <source>
        <dbReference type="Proteomes" id="UP000251800"/>
    </source>
</evidence>
<organism evidence="3 4">
    <name type="scientific">Abyssibacter profundi</name>
    <dbReference type="NCBI Taxonomy" id="2182787"/>
    <lineage>
        <taxon>Bacteria</taxon>
        <taxon>Pseudomonadati</taxon>
        <taxon>Pseudomonadota</taxon>
        <taxon>Gammaproteobacteria</taxon>
        <taxon>Chromatiales</taxon>
        <taxon>Oceanococcaceae</taxon>
        <taxon>Abyssibacter</taxon>
    </lineage>
</organism>
<protein>
    <submittedName>
        <fullName evidence="3">MerR family transcriptional regulator</fullName>
    </submittedName>
</protein>
<feature type="region of interest" description="Disordered" evidence="1">
    <location>
        <begin position="449"/>
        <end position="468"/>
    </location>
</feature>
<dbReference type="SUPFAM" id="SSF51004">
    <property type="entry name" value="C-terminal (heme d1) domain of cytochrome cd1-nitrite reductase"/>
    <property type="match status" value="1"/>
</dbReference>
<proteinExistence type="predicted"/>
<comment type="caution">
    <text evidence="3">The sequence shown here is derived from an EMBL/GenBank/DDBJ whole genome shotgun (WGS) entry which is preliminary data.</text>
</comment>
<dbReference type="Pfam" id="PF22494">
    <property type="entry name" value="choice_anch_I"/>
    <property type="match status" value="2"/>
</dbReference>
<dbReference type="InterPro" id="IPR055188">
    <property type="entry name" value="Choice_anch_I"/>
</dbReference>
<dbReference type="InterPro" id="IPR015943">
    <property type="entry name" value="WD40/YVTN_repeat-like_dom_sf"/>
</dbReference>
<dbReference type="NCBIfam" id="NF038117">
    <property type="entry name" value="choice_anch_I"/>
    <property type="match status" value="1"/>
</dbReference>
<reference evidence="3 4" key="1">
    <citation type="submission" date="2018-05" db="EMBL/GenBank/DDBJ databases">
        <title>Abyssibacter profundi OUC007T gen. nov., sp. nov, a marine bacterium isolated from seawater of the Mariana Trench.</title>
        <authorList>
            <person name="Zhou S."/>
        </authorList>
    </citation>
    <scope>NUCLEOTIDE SEQUENCE [LARGE SCALE GENOMIC DNA]</scope>
    <source>
        <strain evidence="3 4">OUC007</strain>
    </source>
</reference>
<evidence type="ECO:0000259" key="2">
    <source>
        <dbReference type="Pfam" id="PF22494"/>
    </source>
</evidence>